<dbReference type="GO" id="GO:0006955">
    <property type="term" value="P:immune response"/>
    <property type="evidence" value="ECO:0007669"/>
    <property type="project" value="InterPro"/>
</dbReference>
<keyword evidence="7 11" id="KW-1133">Transmembrane helix</keyword>
<dbReference type="GO" id="GO:0098553">
    <property type="term" value="C:lumenal side of endoplasmic reticulum membrane"/>
    <property type="evidence" value="ECO:0007669"/>
    <property type="project" value="UniProtKB-ARBA"/>
</dbReference>
<dbReference type="Proteomes" id="UP000664991">
    <property type="component" value="Unassembled WGS sequence"/>
</dbReference>
<reference evidence="14 15" key="1">
    <citation type="submission" date="2020-12" db="EMBL/GenBank/DDBJ databases">
        <title>De novo assembly of Tibetan sheep genome.</title>
        <authorList>
            <person name="Li X."/>
        </authorList>
    </citation>
    <scope>NUCLEOTIDE SEQUENCE [LARGE SCALE GENOMIC DNA]</scope>
    <source>
        <tissue evidence="14">Heart</tissue>
    </source>
</reference>
<keyword evidence="8 11" id="KW-0472">Membrane</keyword>
<dbReference type="SUPFAM" id="SSF54452">
    <property type="entry name" value="MHC antigen-recognition domain"/>
    <property type="match status" value="4"/>
</dbReference>
<dbReference type="GO" id="GO:0042612">
    <property type="term" value="C:MHC class I protein complex"/>
    <property type="evidence" value="ECO:0007669"/>
    <property type="project" value="UniProtKB-KW"/>
</dbReference>
<dbReference type="Pfam" id="PF00129">
    <property type="entry name" value="MHC_I"/>
    <property type="match status" value="4"/>
</dbReference>
<evidence type="ECO:0000256" key="8">
    <source>
        <dbReference type="ARBA" id="ARBA00023136"/>
    </source>
</evidence>
<feature type="domain" description="Ig-like" evidence="13">
    <location>
        <begin position="637"/>
        <end position="722"/>
    </location>
</feature>
<evidence type="ECO:0000256" key="6">
    <source>
        <dbReference type="ARBA" id="ARBA00022859"/>
    </source>
</evidence>
<dbReference type="InterPro" id="IPR010579">
    <property type="entry name" value="MHC_I_a_C"/>
</dbReference>
<dbReference type="PROSITE" id="PS00290">
    <property type="entry name" value="IG_MHC"/>
    <property type="match status" value="4"/>
</dbReference>
<keyword evidence="4" id="KW-0490">MHC I</keyword>
<dbReference type="GO" id="GO:0042605">
    <property type="term" value="F:peptide antigen binding"/>
    <property type="evidence" value="ECO:0007669"/>
    <property type="project" value="TreeGrafter"/>
</dbReference>
<dbReference type="SUPFAM" id="SSF48726">
    <property type="entry name" value="Immunoglobulin"/>
    <property type="match status" value="4"/>
</dbReference>
<dbReference type="PRINTS" id="PR01407">
    <property type="entry name" value="BUTYPHLNCDUF"/>
</dbReference>
<evidence type="ECO:0000256" key="2">
    <source>
        <dbReference type="ARBA" id="ARBA00004479"/>
    </source>
</evidence>
<comment type="caution">
    <text evidence="14">The sequence shown here is derived from an EMBL/GenBank/DDBJ whole genome shotgun (WGS) entry which is preliminary data.</text>
</comment>
<dbReference type="Gene3D" id="2.60.120.920">
    <property type="match status" value="1"/>
</dbReference>
<evidence type="ECO:0000256" key="11">
    <source>
        <dbReference type="SAM" id="Phobius"/>
    </source>
</evidence>
<dbReference type="GO" id="GO:0005102">
    <property type="term" value="F:signaling receptor binding"/>
    <property type="evidence" value="ECO:0007669"/>
    <property type="project" value="TreeGrafter"/>
</dbReference>
<evidence type="ECO:0000256" key="1">
    <source>
        <dbReference type="ARBA" id="ARBA00002297"/>
    </source>
</evidence>
<dbReference type="PANTHER" id="PTHR16675:SF251">
    <property type="entry name" value="HLA CLASS I HISTOCOMPATIBILITY ANTIGEN, C ALPHA CHAIN"/>
    <property type="match status" value="1"/>
</dbReference>
<dbReference type="FunFam" id="3.30.500.10:FF:000001">
    <property type="entry name" value="H-2 class I histocompatibility antigen, alpha chain"/>
    <property type="match status" value="3"/>
</dbReference>
<dbReference type="InterPro" id="IPR013320">
    <property type="entry name" value="ConA-like_dom_sf"/>
</dbReference>
<evidence type="ECO:0000256" key="5">
    <source>
        <dbReference type="ARBA" id="ARBA00022692"/>
    </source>
</evidence>
<dbReference type="CDD" id="cd07698">
    <property type="entry name" value="IgC1_MHC_I_alpha3"/>
    <property type="match status" value="4"/>
</dbReference>
<dbReference type="GO" id="GO:0005615">
    <property type="term" value="C:extracellular space"/>
    <property type="evidence" value="ECO:0007669"/>
    <property type="project" value="TreeGrafter"/>
</dbReference>
<dbReference type="PANTHER" id="PTHR16675">
    <property type="entry name" value="MHC CLASS I-RELATED"/>
    <property type="match status" value="1"/>
</dbReference>
<evidence type="ECO:0000259" key="13">
    <source>
        <dbReference type="PROSITE" id="PS50835"/>
    </source>
</evidence>
<dbReference type="GO" id="GO:0009897">
    <property type="term" value="C:external side of plasma membrane"/>
    <property type="evidence" value="ECO:0007669"/>
    <property type="project" value="TreeGrafter"/>
</dbReference>
<dbReference type="InterPro" id="IPR013783">
    <property type="entry name" value="Ig-like_fold"/>
</dbReference>
<dbReference type="GO" id="GO:0001916">
    <property type="term" value="P:positive regulation of T cell mediated cytotoxicity"/>
    <property type="evidence" value="ECO:0007669"/>
    <property type="project" value="TreeGrafter"/>
</dbReference>
<organism evidence="14 15">
    <name type="scientific">Ovis aries</name>
    <name type="common">Sheep</name>
    <dbReference type="NCBI Taxonomy" id="9940"/>
    <lineage>
        <taxon>Eukaryota</taxon>
        <taxon>Metazoa</taxon>
        <taxon>Chordata</taxon>
        <taxon>Craniata</taxon>
        <taxon>Vertebrata</taxon>
        <taxon>Euteleostomi</taxon>
        <taxon>Mammalia</taxon>
        <taxon>Eutheria</taxon>
        <taxon>Laurasiatheria</taxon>
        <taxon>Artiodactyla</taxon>
        <taxon>Ruminantia</taxon>
        <taxon>Pecora</taxon>
        <taxon>Bovidae</taxon>
        <taxon>Caprinae</taxon>
        <taxon>Ovis</taxon>
    </lineage>
</organism>
<dbReference type="InterPro" id="IPR043136">
    <property type="entry name" value="B30.2/SPRY_sf"/>
</dbReference>
<evidence type="ECO:0000313" key="15">
    <source>
        <dbReference type="Proteomes" id="UP000664991"/>
    </source>
</evidence>
<dbReference type="InterPro" id="IPR003006">
    <property type="entry name" value="Ig/MHC_CS"/>
</dbReference>
<dbReference type="GO" id="GO:0030670">
    <property type="term" value="C:phagocytic vesicle membrane"/>
    <property type="evidence" value="ECO:0007669"/>
    <property type="project" value="UniProtKB-ARBA"/>
</dbReference>
<dbReference type="InterPro" id="IPR036179">
    <property type="entry name" value="Ig-like_dom_sf"/>
</dbReference>
<dbReference type="GO" id="GO:0002486">
    <property type="term" value="P:antigen processing and presentation of endogenous peptide antigen via MHC class I via ER pathway, TAP-independent"/>
    <property type="evidence" value="ECO:0007669"/>
    <property type="project" value="TreeGrafter"/>
</dbReference>
<keyword evidence="6" id="KW-0391">Immunity</keyword>
<gene>
    <name evidence="14" type="ORF">JEQ12_010562</name>
</gene>
<feature type="domain" description="Ig-like" evidence="13">
    <location>
        <begin position="1333"/>
        <end position="1419"/>
    </location>
</feature>
<evidence type="ECO:0000313" key="14">
    <source>
        <dbReference type="EMBL" id="KAG5197108.1"/>
    </source>
</evidence>
<evidence type="ECO:0000256" key="10">
    <source>
        <dbReference type="RuleBase" id="RU004439"/>
    </source>
</evidence>
<dbReference type="EMBL" id="JAEMGP010000020">
    <property type="protein sequence ID" value="KAG5197108.1"/>
    <property type="molecule type" value="Genomic_DNA"/>
</dbReference>
<keyword evidence="9" id="KW-0325">Glycoprotein</keyword>
<dbReference type="InterPro" id="IPR011161">
    <property type="entry name" value="MHC_I-like_Ag-recog"/>
</dbReference>
<dbReference type="InterPro" id="IPR001039">
    <property type="entry name" value="MHC_I_a_a1/a2"/>
</dbReference>
<evidence type="ECO:0000256" key="3">
    <source>
        <dbReference type="ARBA" id="ARBA00006909"/>
    </source>
</evidence>
<dbReference type="Pfam" id="PF06623">
    <property type="entry name" value="MHC_I_C"/>
    <property type="match status" value="1"/>
</dbReference>
<feature type="domain" description="Ig-like" evidence="13">
    <location>
        <begin position="910"/>
        <end position="996"/>
    </location>
</feature>
<dbReference type="PROSITE" id="PS50835">
    <property type="entry name" value="IG_LIKE"/>
    <property type="match status" value="4"/>
</dbReference>
<comment type="function">
    <text evidence="1">Involved in the presentation of foreign antigens to the immune system.</text>
</comment>
<feature type="domain" description="Ig-like" evidence="13">
    <location>
        <begin position="209"/>
        <end position="295"/>
    </location>
</feature>
<evidence type="ECO:0000256" key="7">
    <source>
        <dbReference type="ARBA" id="ARBA00022989"/>
    </source>
</evidence>
<dbReference type="PRINTS" id="PR01638">
    <property type="entry name" value="MHCCLASSI"/>
</dbReference>
<feature type="transmembrane region" description="Helical" evidence="11">
    <location>
        <begin position="1008"/>
        <end position="1029"/>
    </location>
</feature>
<feature type="signal peptide" evidence="12">
    <location>
        <begin position="1"/>
        <end position="24"/>
    </location>
</feature>
<dbReference type="SMART" id="SM00407">
    <property type="entry name" value="IGc1"/>
    <property type="match status" value="4"/>
</dbReference>
<dbReference type="FunFam" id="2.60.40.10:FF:000014">
    <property type="entry name" value="H-2 class I histocompatibility antigen, alpha chain"/>
    <property type="match status" value="4"/>
</dbReference>
<dbReference type="InterPro" id="IPR003879">
    <property type="entry name" value="Butyrophylin_SPRY"/>
</dbReference>
<protein>
    <recommendedName>
        <fullName evidence="13">Ig-like domain-containing protein</fullName>
    </recommendedName>
</protein>
<comment type="similarity">
    <text evidence="3 10">Belongs to the MHC class I family.</text>
</comment>
<dbReference type="GO" id="GO:0002476">
    <property type="term" value="P:antigen processing and presentation of endogenous peptide antigen via MHC class Ib"/>
    <property type="evidence" value="ECO:0007669"/>
    <property type="project" value="TreeGrafter"/>
</dbReference>
<evidence type="ECO:0000256" key="9">
    <source>
        <dbReference type="ARBA" id="ARBA00023180"/>
    </source>
</evidence>
<dbReference type="InterPro" id="IPR003597">
    <property type="entry name" value="Ig_C1-set"/>
</dbReference>
<dbReference type="InterPro" id="IPR006574">
    <property type="entry name" value="PRY"/>
</dbReference>
<dbReference type="SMART" id="SM00589">
    <property type="entry name" value="PRY"/>
    <property type="match status" value="1"/>
</dbReference>
<feature type="transmembrane region" description="Helical" evidence="11">
    <location>
        <begin position="305"/>
        <end position="328"/>
    </location>
</feature>
<accession>A0A836CTN1</accession>
<keyword evidence="5 11" id="KW-0812">Transmembrane</keyword>
<evidence type="ECO:0000256" key="4">
    <source>
        <dbReference type="ARBA" id="ARBA00022451"/>
    </source>
</evidence>
<proteinExistence type="inferred from homology"/>
<evidence type="ECO:0000256" key="12">
    <source>
        <dbReference type="SAM" id="SignalP"/>
    </source>
</evidence>
<dbReference type="InterPro" id="IPR011162">
    <property type="entry name" value="MHC_I/II-like_Ag-recog"/>
</dbReference>
<dbReference type="Gene3D" id="3.30.500.10">
    <property type="entry name" value="MHC class I-like antigen recognition-like"/>
    <property type="match status" value="4"/>
</dbReference>
<dbReference type="InterPro" id="IPR050208">
    <property type="entry name" value="MHC_class-I_related"/>
</dbReference>
<feature type="chain" id="PRO_5032747748" description="Ig-like domain-containing protein" evidence="12">
    <location>
        <begin position="25"/>
        <end position="1451"/>
    </location>
</feature>
<dbReference type="InterPro" id="IPR037055">
    <property type="entry name" value="MHC_I-like_Ag-recog_sf"/>
</dbReference>
<name>A0A836CTN1_SHEEP</name>
<comment type="subcellular location">
    <subcellularLocation>
        <location evidence="2">Membrane</location>
        <topology evidence="2">Single-pass type I membrane protein</topology>
    </subcellularLocation>
</comment>
<sequence>MRVMGPRALLLLLSGFLVLTETRAGPHSLRYFLTAVSRPGLGEPRFIAVGYVDDTQFVRFDSDAPDPRMEPRARWVEQEGPEYWDRETRRAKGHAQTFRVNLNTLRGYYNQSEAGSHTWQWMSGCDVGPDGRLLRGYDQFGYDGRDYIALNEDLRSWTAADAAAQITKRKWEKEGAAEAGRNYLEGTCVEWLRRYLENGKDTLLRADPPKAHVTHHPTSDHEVTLRCWALGFYPEEISLTWQRDKEDQTQDMELVETRPSGDGTFQKWAALVVPSGEEQRYTCRVQHEGLQEPLTLRWEPPQTSFLTMGIIVGLVLLMVAVVAGAVIWRKKRSGEKGRIYTQAAGSDSAQGSDVSLTVPKGKLMRDLEYKAMRIILNSRPANGYLAVSPNGKSMMFTGLWMNKCQRGQRFDPEPGVLGSNGFTWGRVYWEVEVDRIWWEAEKEEDARRYRAGSRGVFGSNDLGGFIGITDGYPSPGYREENEELEEEWSQENGIWPKFCLGVVVEGAGKSQWWEGDFSASPRGGVWTLQLSSAGVSICSSPGPFQILSYCPRQIGVALDHDGGKKPISLTVVDYTQFVRFDSDDPNLRMEARALWMEQEGPEYWDWNMQGIKNTAQTFGVNLNSLWGYYNQSKVDPPKIHVTHHPISDLEVTLRCWALGFYPEISLTWQHDGEDLTQDTELVDTRPSGDRSFQKWVALVVPSGEEQRYTCHVQHKGLQEPLTLKWGSHSLRYFLTAVSRPGLGEPRFIIVGYVDDTQFLRFDSDAPHPRLEPRTRWIEQEGPEYWDEETRIAKDGIQTFRVGLNTLRGYYNQSEAGSHTLQNMHCCGVGPDGRLLRGFMQFGYDGRDYIALNEDLRSWTAADTAARITQRKWEALGAAEEQRNYFEGKCVNLLRRHLENGKDTLLRTNPPKAHVTHHPISEREVTLRCWALGFYPEEISLTWQRNGEDQTQDMELVQTRPSGDGTFQKWAALVVPSGEEQRYTCHVQHEGLQEPLTLRWEPPQSSIPIMGIVLVLVLLVVAVVAGAVIWRKKRSGENGQTYTQAAIYLRWRKGKQLKEEALRIQALIQNQQEKKGGDPCSLDIHDAAPDLTATGCTVSRKTNQWIPVIKSPPTRPDPASSQTQRMRVMGPRTLLQLLSRILVLTKTLAGSHSLTYFYTAVSRPGLGEPRFITVGYVDNTQFVRFDSNARDPRMEPRERWVEQEGPEYWDQETRLAKDAAQTFQLNLNNLRGYYNKSKAGSHTLQLMYGCYVGSDGHLLRGYDQFRYEGRDYIALNEDLRSWTAADMAVRISKRKWEAAGDVAHVRNYLEGRCVESLRRHLENGKDTLLRADPPKAHVTHHPISKRVVTLRCWALGFYPEEISLTWQRSGEDQTQDMQLVETRPSGDGTFQKWAALVVPSGEEQRYTCHVQHEGLQEPLTLRWHKEGDGARASSKIKQEPFRTQFSKFRTQA</sequence>
<keyword evidence="12" id="KW-0732">Signal</keyword>
<dbReference type="Gene3D" id="2.60.40.10">
    <property type="entry name" value="Immunoglobulins"/>
    <property type="match status" value="4"/>
</dbReference>
<dbReference type="SUPFAM" id="SSF49899">
    <property type="entry name" value="Concanavalin A-like lectins/glucanases"/>
    <property type="match status" value="1"/>
</dbReference>
<dbReference type="Pfam" id="PF07654">
    <property type="entry name" value="C1-set"/>
    <property type="match status" value="4"/>
</dbReference>
<dbReference type="InterPro" id="IPR007110">
    <property type="entry name" value="Ig-like_dom"/>
</dbReference>